<dbReference type="InterPro" id="IPR045051">
    <property type="entry name" value="SBT"/>
</dbReference>
<comment type="caution">
    <text evidence="4">Lacks conserved residue(s) required for the propagation of feature annotation.</text>
</comment>
<dbReference type="EMBL" id="JAIWQS010000001">
    <property type="protein sequence ID" value="KAJ8775359.1"/>
    <property type="molecule type" value="Genomic_DNA"/>
</dbReference>
<evidence type="ECO:0000313" key="7">
    <source>
        <dbReference type="Proteomes" id="UP001159364"/>
    </source>
</evidence>
<dbReference type="GO" id="GO:0004252">
    <property type="term" value="F:serine-type endopeptidase activity"/>
    <property type="evidence" value="ECO:0007669"/>
    <property type="project" value="InterPro"/>
</dbReference>
<proteinExistence type="inferred from homology"/>
<evidence type="ECO:0000259" key="5">
    <source>
        <dbReference type="Pfam" id="PF00082"/>
    </source>
</evidence>
<dbReference type="InterPro" id="IPR036852">
    <property type="entry name" value="Peptidase_S8/S53_dom_sf"/>
</dbReference>
<comment type="caution">
    <text evidence="6">The sequence shown here is derived from an EMBL/GenBank/DDBJ whole genome shotgun (WGS) entry which is preliminary data.</text>
</comment>
<dbReference type="Gene3D" id="3.40.50.200">
    <property type="entry name" value="Peptidase S8/S53 domain"/>
    <property type="match status" value="2"/>
</dbReference>
<evidence type="ECO:0000256" key="3">
    <source>
        <dbReference type="ARBA" id="ARBA00022729"/>
    </source>
</evidence>
<evidence type="ECO:0000256" key="4">
    <source>
        <dbReference type="PROSITE-ProRule" id="PRU01240"/>
    </source>
</evidence>
<comment type="similarity">
    <text evidence="2 4">Belongs to the peptidase S8 family.</text>
</comment>
<keyword evidence="3" id="KW-0732">Signal</keyword>
<name>A0AAV8UAY1_9ROSI</name>
<comment type="subcellular location">
    <subcellularLocation>
        <location evidence="1">Secreted</location>
    </subcellularLocation>
</comment>
<evidence type="ECO:0000313" key="6">
    <source>
        <dbReference type="EMBL" id="KAJ8775359.1"/>
    </source>
</evidence>
<protein>
    <recommendedName>
        <fullName evidence="5">Peptidase S8/S53 domain-containing protein</fullName>
    </recommendedName>
</protein>
<dbReference type="AlphaFoldDB" id="A0AAV8UAY1"/>
<dbReference type="InterPro" id="IPR000209">
    <property type="entry name" value="Peptidase_S8/S53_dom"/>
</dbReference>
<evidence type="ECO:0000256" key="2">
    <source>
        <dbReference type="ARBA" id="ARBA00011073"/>
    </source>
</evidence>
<accession>A0AAV8UAY1</accession>
<feature type="domain" description="Peptidase S8/S53" evidence="5">
    <location>
        <begin position="46"/>
        <end position="135"/>
    </location>
</feature>
<dbReference type="Proteomes" id="UP001159364">
    <property type="component" value="Linkage Group LG01"/>
</dbReference>
<dbReference type="PROSITE" id="PS51892">
    <property type="entry name" value="SUBTILASE"/>
    <property type="match status" value="1"/>
</dbReference>
<sequence length="255" mass="27095">MQQFTKKWKGKCENDTQFSSSNCNKKLIGARSFSKALRATSLKIPPPEEDYDSVRDFQGHGMHTVSTAAGNHVAGTNCFGQARGIAIGVAPRAHIAMYKGLFKTDLENLAGTPDVLAAIDQAIADGVDILSISLGFYQMHYYQDVIAIGALSAALRAIGLKIPPPEEDYDSVRDFQGHGMHTISTAAGNHVVGTNCFGQARGIAIGVAPRAYIAMHKGLFKTDLDNLAGTPDVLAAIDQAIADGVDILSISLGFC</sequence>
<reference evidence="6 7" key="1">
    <citation type="submission" date="2021-09" db="EMBL/GenBank/DDBJ databases">
        <title>Genomic insights and catalytic innovation underlie evolution of tropane alkaloids biosynthesis.</title>
        <authorList>
            <person name="Wang Y.-J."/>
            <person name="Tian T."/>
            <person name="Huang J.-P."/>
            <person name="Huang S.-X."/>
        </authorList>
    </citation>
    <scope>NUCLEOTIDE SEQUENCE [LARGE SCALE GENOMIC DNA]</scope>
    <source>
        <strain evidence="6">KIB-2018</strain>
        <tissue evidence="6">Leaf</tissue>
    </source>
</reference>
<organism evidence="6 7">
    <name type="scientific">Erythroxylum novogranatense</name>
    <dbReference type="NCBI Taxonomy" id="1862640"/>
    <lineage>
        <taxon>Eukaryota</taxon>
        <taxon>Viridiplantae</taxon>
        <taxon>Streptophyta</taxon>
        <taxon>Embryophyta</taxon>
        <taxon>Tracheophyta</taxon>
        <taxon>Spermatophyta</taxon>
        <taxon>Magnoliopsida</taxon>
        <taxon>eudicotyledons</taxon>
        <taxon>Gunneridae</taxon>
        <taxon>Pentapetalae</taxon>
        <taxon>rosids</taxon>
        <taxon>fabids</taxon>
        <taxon>Malpighiales</taxon>
        <taxon>Erythroxylaceae</taxon>
        <taxon>Erythroxylum</taxon>
    </lineage>
</organism>
<dbReference type="PANTHER" id="PTHR10795">
    <property type="entry name" value="PROPROTEIN CONVERTASE SUBTILISIN/KEXIN"/>
    <property type="match status" value="1"/>
</dbReference>
<dbReference type="GO" id="GO:0005576">
    <property type="term" value="C:extracellular region"/>
    <property type="evidence" value="ECO:0007669"/>
    <property type="project" value="UniProtKB-SubCell"/>
</dbReference>
<dbReference type="GO" id="GO:0006508">
    <property type="term" value="P:proteolysis"/>
    <property type="evidence" value="ECO:0007669"/>
    <property type="project" value="InterPro"/>
</dbReference>
<evidence type="ECO:0000256" key="1">
    <source>
        <dbReference type="ARBA" id="ARBA00004613"/>
    </source>
</evidence>
<dbReference type="Pfam" id="PF00082">
    <property type="entry name" value="Peptidase_S8"/>
    <property type="match status" value="2"/>
</dbReference>
<gene>
    <name evidence="6" type="ORF">K2173_023124</name>
</gene>
<keyword evidence="7" id="KW-1185">Reference proteome</keyword>
<feature type="domain" description="Peptidase S8/S53" evidence="5">
    <location>
        <begin position="166"/>
        <end position="253"/>
    </location>
</feature>
<dbReference type="SUPFAM" id="SSF52743">
    <property type="entry name" value="Subtilisin-like"/>
    <property type="match status" value="2"/>
</dbReference>